<accession>A0A7D9II45</accession>
<organism evidence="2 3">
    <name type="scientific">Paramuricea clavata</name>
    <name type="common">Red gorgonian</name>
    <name type="synonym">Violescent sea-whip</name>
    <dbReference type="NCBI Taxonomy" id="317549"/>
    <lineage>
        <taxon>Eukaryota</taxon>
        <taxon>Metazoa</taxon>
        <taxon>Cnidaria</taxon>
        <taxon>Anthozoa</taxon>
        <taxon>Octocorallia</taxon>
        <taxon>Malacalcyonacea</taxon>
        <taxon>Plexauridae</taxon>
        <taxon>Paramuricea</taxon>
    </lineage>
</organism>
<feature type="compositionally biased region" description="Basic residues" evidence="1">
    <location>
        <begin position="10"/>
        <end position="24"/>
    </location>
</feature>
<evidence type="ECO:0000313" key="3">
    <source>
        <dbReference type="Proteomes" id="UP001152795"/>
    </source>
</evidence>
<evidence type="ECO:0000256" key="1">
    <source>
        <dbReference type="SAM" id="MobiDB-lite"/>
    </source>
</evidence>
<evidence type="ECO:0000313" key="2">
    <source>
        <dbReference type="EMBL" id="CAB4007473.1"/>
    </source>
</evidence>
<dbReference type="EMBL" id="CACRXK020005806">
    <property type="protein sequence ID" value="CAB4007473.1"/>
    <property type="molecule type" value="Genomic_DNA"/>
</dbReference>
<protein>
    <submittedName>
        <fullName evidence="2">Uncharacterized protein</fullName>
    </submittedName>
</protein>
<keyword evidence="3" id="KW-1185">Reference proteome</keyword>
<reference evidence="2" key="1">
    <citation type="submission" date="2020-04" db="EMBL/GenBank/DDBJ databases">
        <authorList>
            <person name="Alioto T."/>
            <person name="Alioto T."/>
            <person name="Gomez Garrido J."/>
        </authorList>
    </citation>
    <scope>NUCLEOTIDE SEQUENCE</scope>
    <source>
        <strain evidence="2">A484AB</strain>
    </source>
</reference>
<gene>
    <name evidence="2" type="ORF">PACLA_8A026124</name>
</gene>
<dbReference type="AlphaFoldDB" id="A0A7D9II45"/>
<dbReference type="OrthoDB" id="10434349at2759"/>
<sequence length="220" mass="24589">MEKRRENVARQKKAAREKKRREVRRARESGKGKIMGAESSKSGECHHNEVPFVPVEDVAIGDGDIRRLWSYNSTSGGKYVYMTNDTVTAPGGSQAYVVAATGEAEGTTMPLTDIRFDQTQPIPLMFELKFKKDNAWYAVHASHTDVTASQMTDGTSFEVMALRSPNQPFVVLRSNKKLGKDDLFLSSDGAGKMKLKVSNQRIRRRAPEVDPALLFRVVRP</sequence>
<comment type="caution">
    <text evidence="2">The sequence shown here is derived from an EMBL/GenBank/DDBJ whole genome shotgun (WGS) entry which is preliminary data.</text>
</comment>
<proteinExistence type="predicted"/>
<feature type="region of interest" description="Disordered" evidence="1">
    <location>
        <begin position="1"/>
        <end position="47"/>
    </location>
</feature>
<dbReference type="Proteomes" id="UP001152795">
    <property type="component" value="Unassembled WGS sequence"/>
</dbReference>
<name>A0A7D9II45_PARCT</name>